<keyword evidence="2" id="KW-0812">Transmembrane</keyword>
<dbReference type="EMBL" id="MHVR01000002">
    <property type="protein sequence ID" value="OHA97028.1"/>
    <property type="molecule type" value="Genomic_DNA"/>
</dbReference>
<feature type="compositionally biased region" description="Low complexity" evidence="1">
    <location>
        <begin position="668"/>
        <end position="687"/>
    </location>
</feature>
<gene>
    <name evidence="3" type="ORF">A3C70_02510</name>
</gene>
<feature type="compositionally biased region" description="Basic and acidic residues" evidence="1">
    <location>
        <begin position="517"/>
        <end position="560"/>
    </location>
</feature>
<evidence type="ECO:0000256" key="1">
    <source>
        <dbReference type="SAM" id="MobiDB-lite"/>
    </source>
</evidence>
<sequence>MPKISSLIPILILVFAVSGFLFPHTAHAGSIFGDILDRINPLTWAQDALAAVAEIMLRTVGLLTGLAGVILNGIIYYTVGQMSVNYSNLTTINSAWSAIRDLANMGFIFILLYAAIQTILGIGSDAKKLIVNIIVVAILINFSLFFTKLIIDISNILAIMFYDAIAPGALNATATLSLEQAGLSNAFMQSLNLQSLYDVKVGMKDIITIGIMGSIMLLIAAFVFFAAALMFIIRYVILILVLILSPIAFMAFVLPALKSHGDRWKDALIGQAFFAPIYLMLTWVALHVLGGATGAGGITGAIKTSFGINSTNAALSGLALTNQGVAVSAGAFAMFINFIIVIVFLIASLVIAKEWANKAGGGVSKLTSWVTGAAGGATIGVAGRFGRGTLGRAGAAVGDSEKLKERATQGGVGGMAARLALATGRKTSGASFDIRGTGLGGTLDAGKAGGKGGFAEFRKKKAEDAEKVAKAMGPSQETLDQAEQAVKNTNAGTAEGDAARKKLDELKGVTPKEVISRKTDLDRKKDAALKEAPESKREKEMEEKIKEVEKKREEADRMSDEATVGTLNEELKKLEEEKKLISEIAKKEREKITSEFDARINTIKPITSAGDVRKLAYANKMENSYWARARGYNRAAAAQIRRGKSNEKKLAEAYKAVAKDVEPETEATETTTETSPTKPSASAPSTT</sequence>
<dbReference type="Proteomes" id="UP000178175">
    <property type="component" value="Unassembled WGS sequence"/>
</dbReference>
<evidence type="ECO:0008006" key="5">
    <source>
        <dbReference type="Google" id="ProtNLM"/>
    </source>
</evidence>
<feature type="region of interest" description="Disordered" evidence="1">
    <location>
        <begin position="657"/>
        <end position="687"/>
    </location>
</feature>
<feature type="transmembrane region" description="Helical" evidence="2">
    <location>
        <begin position="102"/>
        <end position="123"/>
    </location>
</feature>
<feature type="transmembrane region" description="Helical" evidence="2">
    <location>
        <begin position="129"/>
        <end position="151"/>
    </location>
</feature>
<proteinExistence type="predicted"/>
<keyword evidence="2" id="KW-1133">Transmembrane helix</keyword>
<evidence type="ECO:0000256" key="2">
    <source>
        <dbReference type="SAM" id="Phobius"/>
    </source>
</evidence>
<dbReference type="AlphaFoldDB" id="A0A1G2TIZ7"/>
<protein>
    <recommendedName>
        <fullName evidence="5">TrbL/VirB6 plasmid conjugal transfer protein</fullName>
    </recommendedName>
</protein>
<feature type="transmembrane region" description="Helical" evidence="2">
    <location>
        <begin position="206"/>
        <end position="229"/>
    </location>
</feature>
<evidence type="ECO:0000313" key="4">
    <source>
        <dbReference type="Proteomes" id="UP000178175"/>
    </source>
</evidence>
<reference evidence="3 4" key="1">
    <citation type="journal article" date="2016" name="Nat. Commun.">
        <title>Thousands of microbial genomes shed light on interconnected biogeochemical processes in an aquifer system.</title>
        <authorList>
            <person name="Anantharaman K."/>
            <person name="Brown C.T."/>
            <person name="Hug L.A."/>
            <person name="Sharon I."/>
            <person name="Castelle C.J."/>
            <person name="Probst A.J."/>
            <person name="Thomas B.C."/>
            <person name="Singh A."/>
            <person name="Wilkins M.J."/>
            <person name="Karaoz U."/>
            <person name="Brodie E.L."/>
            <person name="Williams K.H."/>
            <person name="Hubbard S.S."/>
            <person name="Banfield J.F."/>
        </authorList>
    </citation>
    <scope>NUCLEOTIDE SEQUENCE [LARGE SCALE GENOMIC DNA]</scope>
</reference>
<organism evidence="3 4">
    <name type="scientific">Candidatus Zambryskibacteria bacterium RIFCSPHIGHO2_02_FULL_43_14</name>
    <dbReference type="NCBI Taxonomy" id="1802748"/>
    <lineage>
        <taxon>Bacteria</taxon>
        <taxon>Candidatus Zambryskiibacteriota</taxon>
    </lineage>
</organism>
<keyword evidence="2" id="KW-0472">Membrane</keyword>
<comment type="caution">
    <text evidence="3">The sequence shown here is derived from an EMBL/GenBank/DDBJ whole genome shotgun (WGS) entry which is preliminary data.</text>
</comment>
<evidence type="ECO:0000313" key="3">
    <source>
        <dbReference type="EMBL" id="OHA97028.1"/>
    </source>
</evidence>
<name>A0A1G2TIZ7_9BACT</name>
<feature type="transmembrane region" description="Helical" evidence="2">
    <location>
        <begin position="55"/>
        <end position="79"/>
    </location>
</feature>
<feature type="transmembrane region" description="Helical" evidence="2">
    <location>
        <begin position="235"/>
        <end position="256"/>
    </location>
</feature>
<accession>A0A1G2TIZ7</accession>
<feature type="region of interest" description="Disordered" evidence="1">
    <location>
        <begin position="517"/>
        <end position="564"/>
    </location>
</feature>
<feature type="transmembrane region" description="Helical" evidence="2">
    <location>
        <begin position="325"/>
        <end position="351"/>
    </location>
</feature>
<feature type="transmembrane region" description="Helical" evidence="2">
    <location>
        <begin position="268"/>
        <end position="286"/>
    </location>
</feature>